<feature type="repeat" description="TPR" evidence="3">
    <location>
        <begin position="172"/>
        <end position="205"/>
    </location>
</feature>
<dbReference type="SMART" id="SM00028">
    <property type="entry name" value="TPR"/>
    <property type="match status" value="8"/>
</dbReference>
<dbReference type="Pfam" id="PF14559">
    <property type="entry name" value="TPR_19"/>
    <property type="match status" value="1"/>
</dbReference>
<dbReference type="EMBL" id="SOIP01000458">
    <property type="protein sequence ID" value="TET78900.1"/>
    <property type="molecule type" value="Genomic_DNA"/>
</dbReference>
<accession>A0A523XI03</accession>
<feature type="non-terminal residue" evidence="4">
    <location>
        <position position="374"/>
    </location>
</feature>
<reference evidence="4 5" key="1">
    <citation type="submission" date="2019-03" db="EMBL/GenBank/DDBJ databases">
        <title>Metabolic potential of uncultured bacteria and archaea associated with petroleum seepage in deep-sea sediments.</title>
        <authorList>
            <person name="Dong X."/>
            <person name="Hubert C."/>
        </authorList>
    </citation>
    <scope>NUCLEOTIDE SEQUENCE [LARGE SCALE GENOMIC DNA]</scope>
    <source>
        <strain evidence="4">E29_bin36</strain>
    </source>
</reference>
<dbReference type="Gene3D" id="1.25.40.10">
    <property type="entry name" value="Tetratricopeptide repeat domain"/>
    <property type="match status" value="2"/>
</dbReference>
<keyword evidence="1" id="KW-0677">Repeat</keyword>
<dbReference type="PANTHER" id="PTHR44227:SF3">
    <property type="entry name" value="PROTEIN O-MANNOSYL-TRANSFERASE TMTC4"/>
    <property type="match status" value="1"/>
</dbReference>
<dbReference type="InterPro" id="IPR011990">
    <property type="entry name" value="TPR-like_helical_dom_sf"/>
</dbReference>
<feature type="repeat" description="TPR" evidence="3">
    <location>
        <begin position="59"/>
        <end position="92"/>
    </location>
</feature>
<proteinExistence type="predicted"/>
<dbReference type="AlphaFoldDB" id="A0A523XI03"/>
<evidence type="ECO:0000256" key="1">
    <source>
        <dbReference type="ARBA" id="ARBA00022737"/>
    </source>
</evidence>
<protein>
    <submittedName>
        <fullName evidence="4">Tetratricopeptide repeat protein</fullName>
    </submittedName>
</protein>
<dbReference type="GO" id="GO:0030968">
    <property type="term" value="P:endoplasmic reticulum unfolded protein response"/>
    <property type="evidence" value="ECO:0007669"/>
    <property type="project" value="TreeGrafter"/>
</dbReference>
<evidence type="ECO:0000256" key="2">
    <source>
        <dbReference type="ARBA" id="ARBA00022803"/>
    </source>
</evidence>
<dbReference type="Pfam" id="PF13432">
    <property type="entry name" value="TPR_16"/>
    <property type="match status" value="2"/>
</dbReference>
<dbReference type="Proteomes" id="UP000315534">
    <property type="component" value="Unassembled WGS sequence"/>
</dbReference>
<dbReference type="PROSITE" id="PS50293">
    <property type="entry name" value="TPR_REGION"/>
    <property type="match status" value="1"/>
</dbReference>
<dbReference type="PANTHER" id="PTHR44227">
    <property type="match status" value="1"/>
</dbReference>
<dbReference type="GO" id="GO:0035269">
    <property type="term" value="P:protein O-linked glycosylation via mannose"/>
    <property type="evidence" value="ECO:0007669"/>
    <property type="project" value="TreeGrafter"/>
</dbReference>
<name>A0A523XI03_UNCT6</name>
<dbReference type="Pfam" id="PF13181">
    <property type="entry name" value="TPR_8"/>
    <property type="match status" value="1"/>
</dbReference>
<gene>
    <name evidence="4" type="ORF">E3J38_07960</name>
</gene>
<keyword evidence="2 3" id="KW-0802">TPR repeat</keyword>
<dbReference type="InterPro" id="IPR019734">
    <property type="entry name" value="TPR_rpt"/>
</dbReference>
<organism evidence="4 5">
    <name type="scientific">candidate division TA06 bacterium</name>
    <dbReference type="NCBI Taxonomy" id="2250710"/>
    <lineage>
        <taxon>Bacteria</taxon>
        <taxon>Bacteria division TA06</taxon>
    </lineage>
</organism>
<feature type="repeat" description="TPR" evidence="3">
    <location>
        <begin position="93"/>
        <end position="126"/>
    </location>
</feature>
<dbReference type="GO" id="GO:0000030">
    <property type="term" value="F:mannosyltransferase activity"/>
    <property type="evidence" value="ECO:0007669"/>
    <property type="project" value="TreeGrafter"/>
</dbReference>
<dbReference type="SUPFAM" id="SSF48452">
    <property type="entry name" value="TPR-like"/>
    <property type="match status" value="1"/>
</dbReference>
<dbReference type="PROSITE" id="PS50005">
    <property type="entry name" value="TPR"/>
    <property type="match status" value="6"/>
</dbReference>
<comment type="caution">
    <text evidence="4">The sequence shown here is derived from an EMBL/GenBank/DDBJ whole genome shotgun (WGS) entry which is preliminary data.</text>
</comment>
<sequence length="374" mass="43050">MGHKQWKEFTLDTLECFCYTCFSWLFTYPLTDKEGVVGQKHILVILLCLACVSLGCASRNPYVTGGIIDMQQSRYESAEVKFKQALEIEPENSDAHMWLGKSYASQRKFTKAADHFDKAISINPSQKSEFGREPRYFWAIYYNSGMDFIEDEAWDSAEKRLLSTVEIIPDSIGPYTQLSYVYTKQDKQDQAQDILNKAIKKAPDNMSVRVNLARYKIKNESYEDAKGVLKEVVSRDPDNAKAHYYLGLVFSKTKNSKEAEGEFAQAAKLDSTDRDAFFNLGTTRMALKKYGEAAEAFKQVIKLDPTDEESWLQWGICYYHAKNYDLAIETFTKWIEHDPKNPDAYLNRGYARSAKGQKSEAYEDIRYGEELQQR</sequence>
<dbReference type="InterPro" id="IPR052346">
    <property type="entry name" value="O-mannosyl-transferase_TMTC"/>
</dbReference>
<evidence type="ECO:0000313" key="4">
    <source>
        <dbReference type="EMBL" id="TET78900.1"/>
    </source>
</evidence>
<feature type="repeat" description="TPR" evidence="3">
    <location>
        <begin position="308"/>
        <end position="341"/>
    </location>
</feature>
<feature type="repeat" description="TPR" evidence="3">
    <location>
        <begin position="240"/>
        <end position="273"/>
    </location>
</feature>
<feature type="repeat" description="TPR" evidence="3">
    <location>
        <begin position="274"/>
        <end position="307"/>
    </location>
</feature>
<evidence type="ECO:0000256" key="3">
    <source>
        <dbReference type="PROSITE-ProRule" id="PRU00339"/>
    </source>
</evidence>
<evidence type="ECO:0000313" key="5">
    <source>
        <dbReference type="Proteomes" id="UP000315534"/>
    </source>
</evidence>